<name>A0AAD6XIJ7_9AGAR</name>
<dbReference type="EMBL" id="JARJCM010000003">
    <property type="protein sequence ID" value="KAJ7046359.1"/>
    <property type="molecule type" value="Genomic_DNA"/>
</dbReference>
<dbReference type="Proteomes" id="UP001218188">
    <property type="component" value="Unassembled WGS sequence"/>
</dbReference>
<organism evidence="1 2">
    <name type="scientific">Mycena alexandri</name>
    <dbReference type="NCBI Taxonomy" id="1745969"/>
    <lineage>
        <taxon>Eukaryota</taxon>
        <taxon>Fungi</taxon>
        <taxon>Dikarya</taxon>
        <taxon>Basidiomycota</taxon>
        <taxon>Agaricomycotina</taxon>
        <taxon>Agaricomycetes</taxon>
        <taxon>Agaricomycetidae</taxon>
        <taxon>Agaricales</taxon>
        <taxon>Marasmiineae</taxon>
        <taxon>Mycenaceae</taxon>
        <taxon>Mycena</taxon>
    </lineage>
</organism>
<accession>A0AAD6XIJ7</accession>
<evidence type="ECO:0000313" key="2">
    <source>
        <dbReference type="Proteomes" id="UP001218188"/>
    </source>
</evidence>
<reference evidence="1" key="1">
    <citation type="submission" date="2023-03" db="EMBL/GenBank/DDBJ databases">
        <title>Massive genome expansion in bonnet fungi (Mycena s.s.) driven by repeated elements and novel gene families across ecological guilds.</title>
        <authorList>
            <consortium name="Lawrence Berkeley National Laboratory"/>
            <person name="Harder C.B."/>
            <person name="Miyauchi S."/>
            <person name="Viragh M."/>
            <person name="Kuo A."/>
            <person name="Thoen E."/>
            <person name="Andreopoulos B."/>
            <person name="Lu D."/>
            <person name="Skrede I."/>
            <person name="Drula E."/>
            <person name="Henrissat B."/>
            <person name="Morin E."/>
            <person name="Kohler A."/>
            <person name="Barry K."/>
            <person name="LaButti K."/>
            <person name="Morin E."/>
            <person name="Salamov A."/>
            <person name="Lipzen A."/>
            <person name="Mereny Z."/>
            <person name="Hegedus B."/>
            <person name="Baldrian P."/>
            <person name="Stursova M."/>
            <person name="Weitz H."/>
            <person name="Taylor A."/>
            <person name="Grigoriev I.V."/>
            <person name="Nagy L.G."/>
            <person name="Martin F."/>
            <person name="Kauserud H."/>
        </authorList>
    </citation>
    <scope>NUCLEOTIDE SEQUENCE</scope>
    <source>
        <strain evidence="1">CBHHK200</strain>
    </source>
</reference>
<sequence>MAVSSTLGQQFGACIATEKDNQGWMNAATEQEGSKKEASLIRFDGQRCAQTAPLSGPNMAMLSRYFWAQVAVLANFDSMLLDTAKRYPQKKSPTLGPRFAACRLYLPSIGAMGVRCASASRVRARGSAGGGAGGRVRTLVRVRARLCAVGPNTMYVVPKLCPLDQTCAHPAQTSSAGAVVGQVGFIQDNAWICGWLGCLLVLTIVFQVYDRDDLCSYFMMNSCYPPPRSIYPLWSRGERPLTQPVGWWIGHRLGVD</sequence>
<evidence type="ECO:0000313" key="1">
    <source>
        <dbReference type="EMBL" id="KAJ7046359.1"/>
    </source>
</evidence>
<proteinExistence type="predicted"/>
<comment type="caution">
    <text evidence="1">The sequence shown here is derived from an EMBL/GenBank/DDBJ whole genome shotgun (WGS) entry which is preliminary data.</text>
</comment>
<protein>
    <submittedName>
        <fullName evidence="1">Uncharacterized protein</fullName>
    </submittedName>
</protein>
<keyword evidence="2" id="KW-1185">Reference proteome</keyword>
<gene>
    <name evidence="1" type="ORF">C8F04DRAFT_1173302</name>
</gene>
<dbReference type="AlphaFoldDB" id="A0AAD6XIJ7"/>